<dbReference type="Pfam" id="PF00651">
    <property type="entry name" value="BTB"/>
    <property type="match status" value="1"/>
</dbReference>
<keyword evidence="2" id="KW-0880">Kelch repeat</keyword>
<dbReference type="InterPro" id="IPR015915">
    <property type="entry name" value="Kelch-typ_b-propeller"/>
</dbReference>
<dbReference type="InterPro" id="IPR000210">
    <property type="entry name" value="BTB/POZ_dom"/>
</dbReference>
<dbReference type="Gene3D" id="3.30.710.10">
    <property type="entry name" value="Potassium Channel Kv1.1, Chain A"/>
    <property type="match status" value="1"/>
</dbReference>
<dbReference type="InterPro" id="IPR011705">
    <property type="entry name" value="BACK"/>
</dbReference>
<dbReference type="FunFam" id="1.25.40.420:FF:000001">
    <property type="entry name" value="Kelch-like family member 12"/>
    <property type="match status" value="1"/>
</dbReference>
<evidence type="ECO:0000256" key="4">
    <source>
        <dbReference type="ARBA" id="ARBA00022786"/>
    </source>
</evidence>
<proteinExistence type="predicted"/>
<dbReference type="SMART" id="SM00612">
    <property type="entry name" value="Kelch"/>
    <property type="match status" value="6"/>
</dbReference>
<comment type="pathway">
    <text evidence="1">Protein modification; protein ubiquitination.</text>
</comment>
<gene>
    <name evidence="6" type="ORF">MSPICULIGERA_LOCUS20820</name>
</gene>
<evidence type="ECO:0000256" key="3">
    <source>
        <dbReference type="ARBA" id="ARBA00022737"/>
    </source>
</evidence>
<accession>A0AA36DAH4</accession>
<feature type="domain" description="BTB" evidence="5">
    <location>
        <begin position="104"/>
        <end position="171"/>
    </location>
</feature>
<comment type="caution">
    <text evidence="6">The sequence shown here is derived from an EMBL/GenBank/DDBJ whole genome shotgun (WGS) entry which is preliminary data.</text>
</comment>
<dbReference type="Gene3D" id="2.120.10.80">
    <property type="entry name" value="Kelch-type beta propeller"/>
    <property type="match status" value="2"/>
</dbReference>
<dbReference type="Pfam" id="PF07707">
    <property type="entry name" value="BACK"/>
    <property type="match status" value="1"/>
</dbReference>
<evidence type="ECO:0000313" key="6">
    <source>
        <dbReference type="EMBL" id="CAJ0582690.1"/>
    </source>
</evidence>
<dbReference type="InterPro" id="IPR017096">
    <property type="entry name" value="BTB-kelch_protein"/>
</dbReference>
<dbReference type="PROSITE" id="PS50097">
    <property type="entry name" value="BTB"/>
    <property type="match status" value="1"/>
</dbReference>
<dbReference type="InterPro" id="IPR011333">
    <property type="entry name" value="SKP1/BTB/POZ_sf"/>
</dbReference>
<evidence type="ECO:0000313" key="7">
    <source>
        <dbReference type="Proteomes" id="UP001177023"/>
    </source>
</evidence>
<dbReference type="SUPFAM" id="SSF50965">
    <property type="entry name" value="Galactose oxidase, central domain"/>
    <property type="match status" value="2"/>
</dbReference>
<keyword evidence="3" id="KW-0677">Repeat</keyword>
<dbReference type="PANTHER" id="PTHR24412:SF480">
    <property type="entry name" value="KELCH-LIKE PROTEIN 8"/>
    <property type="match status" value="1"/>
</dbReference>
<dbReference type="PIRSF" id="PIRSF037037">
    <property type="entry name" value="Kelch-like_protein_gigaxonin"/>
    <property type="match status" value="1"/>
</dbReference>
<evidence type="ECO:0000256" key="1">
    <source>
        <dbReference type="ARBA" id="ARBA00004906"/>
    </source>
</evidence>
<dbReference type="EMBL" id="CATQJA010002664">
    <property type="protein sequence ID" value="CAJ0582690.1"/>
    <property type="molecule type" value="Genomic_DNA"/>
</dbReference>
<organism evidence="6 7">
    <name type="scientific">Mesorhabditis spiculigera</name>
    <dbReference type="NCBI Taxonomy" id="96644"/>
    <lineage>
        <taxon>Eukaryota</taxon>
        <taxon>Metazoa</taxon>
        <taxon>Ecdysozoa</taxon>
        <taxon>Nematoda</taxon>
        <taxon>Chromadorea</taxon>
        <taxon>Rhabditida</taxon>
        <taxon>Rhabditina</taxon>
        <taxon>Rhabditomorpha</taxon>
        <taxon>Rhabditoidea</taxon>
        <taxon>Rhabditidae</taxon>
        <taxon>Mesorhabditinae</taxon>
        <taxon>Mesorhabditis</taxon>
    </lineage>
</organism>
<dbReference type="Pfam" id="PF24681">
    <property type="entry name" value="Kelch_KLHDC2_KLHL20_DRC7"/>
    <property type="match status" value="1"/>
</dbReference>
<dbReference type="InterPro" id="IPR011043">
    <property type="entry name" value="Gal_Oxase/kelch_b-propeller"/>
</dbReference>
<dbReference type="Gene3D" id="1.25.40.420">
    <property type="match status" value="1"/>
</dbReference>
<dbReference type="SMART" id="SM00875">
    <property type="entry name" value="BACK"/>
    <property type="match status" value="1"/>
</dbReference>
<evidence type="ECO:0000259" key="5">
    <source>
        <dbReference type="PROSITE" id="PS50097"/>
    </source>
</evidence>
<evidence type="ECO:0000256" key="2">
    <source>
        <dbReference type="ARBA" id="ARBA00022441"/>
    </source>
</evidence>
<dbReference type="PANTHER" id="PTHR24412">
    <property type="entry name" value="KELCH PROTEIN"/>
    <property type="match status" value="1"/>
</dbReference>
<name>A0AA36DAH4_9BILA</name>
<reference evidence="6" key="1">
    <citation type="submission" date="2023-06" db="EMBL/GenBank/DDBJ databases">
        <authorList>
            <person name="Delattre M."/>
        </authorList>
    </citation>
    <scope>NUCLEOTIDE SEQUENCE</scope>
    <source>
        <strain evidence="6">AF72</strain>
    </source>
</reference>
<keyword evidence="7" id="KW-1185">Reference proteome</keyword>
<dbReference type="InterPro" id="IPR006652">
    <property type="entry name" value="Kelch_1"/>
</dbReference>
<protein>
    <recommendedName>
        <fullName evidence="5">BTB domain-containing protein</fullName>
    </recommendedName>
</protein>
<sequence length="677" mass="74748">MDVATARPKTAREGFSVICDDDLSVISPRPSTSSPRSLFGGKGIDAEIVSCVPSSYDSDRSLSPQLPVHNFPLAPSPATLYSDQKLPEEVISNLRELRRQGTMCDFEIEIDGTVLQAHRIVLAAASPYFHGMFTYDSLEAQTGRVMMSDVTPLAMRLLIDYIYSTEISINSENVQQLLFAATVLQLDRVCSACQEFLTKCLTTSNCLTMRKFAEHFSCRTLITNTDDFAAENFRELRHLPEFQTITTFCQLHSIIRRDDLMVNSEEEVYETVIDWVKVDPEARAKDLPRLLQSVSLSELPCGYLLNIVKEEPLIKKNPVCQELLSDAIVYHLRGFVNNETEAKSVEGCQAWEYYPEVRHPMERCRPRKNLAGVIFCVGGRGTAGDPFKSVEAYDLRRDRWFAVPEMKSQRRHVGVVSAQGKLYAIGGHDGEDHLNTAECFDPATNQWTKVAPMSTARRGIAVGSMSGVIYAVGGLDDSTCFNVVERYDVESNAWTTVSPMFIRRGGVAVATLGKCLYAVGGNDGTASLDSCEAYNPLVDRWQMVAPMLFRRAGAGVCVLNGYLYAIGGFDDNAPLDTVERYEPETKSWKQLAPMSCPRGGVGVAAMAGLVYAIGGHDGQNYLDSVEAYNPALDQWTRVSGIRECRAGAGVGWADCRVELLQQPRNVTEGTGSTGRDL</sequence>
<feature type="non-terminal residue" evidence="6">
    <location>
        <position position="677"/>
    </location>
</feature>
<dbReference type="Proteomes" id="UP001177023">
    <property type="component" value="Unassembled WGS sequence"/>
</dbReference>
<dbReference type="Pfam" id="PF01344">
    <property type="entry name" value="Kelch_1"/>
    <property type="match status" value="2"/>
</dbReference>
<dbReference type="SMART" id="SM00225">
    <property type="entry name" value="BTB"/>
    <property type="match status" value="1"/>
</dbReference>
<dbReference type="SUPFAM" id="SSF54695">
    <property type="entry name" value="POZ domain"/>
    <property type="match status" value="1"/>
</dbReference>
<dbReference type="AlphaFoldDB" id="A0AA36DAH4"/>
<keyword evidence="4" id="KW-0833">Ubl conjugation pathway</keyword>